<keyword evidence="3" id="KW-1185">Reference proteome</keyword>
<evidence type="ECO:0000313" key="2">
    <source>
        <dbReference type="EMBL" id="KAJ1215715.1"/>
    </source>
</evidence>
<evidence type="ECO:0000313" key="3">
    <source>
        <dbReference type="Proteomes" id="UP001066276"/>
    </source>
</evidence>
<dbReference type="AlphaFoldDB" id="A0AAV7WUH6"/>
<protein>
    <submittedName>
        <fullName evidence="2">Uncharacterized protein</fullName>
    </submittedName>
</protein>
<dbReference type="EMBL" id="JANPWB010000001">
    <property type="protein sequence ID" value="KAJ1215715.1"/>
    <property type="molecule type" value="Genomic_DNA"/>
</dbReference>
<accession>A0AAV7WUH6</accession>
<sequence length="177" mass="19078">MEHCGSPLPPLGARVGVPTEANWGEEPSGDGGGKTKRLTASHPVSHHGQRPPLSGPTHVPIVAASSVQIWSSSHIRIRRPQLQRSCPFPDGFLLHATSYATRVPWALGVSGIRVSGDLTNHRSKLCQGPEIKPQLPSYEGTTIATELASFQQALTLHPVQYHRGPEGLSTLRLPCLR</sequence>
<organism evidence="2 3">
    <name type="scientific">Pleurodeles waltl</name>
    <name type="common">Iberian ribbed newt</name>
    <dbReference type="NCBI Taxonomy" id="8319"/>
    <lineage>
        <taxon>Eukaryota</taxon>
        <taxon>Metazoa</taxon>
        <taxon>Chordata</taxon>
        <taxon>Craniata</taxon>
        <taxon>Vertebrata</taxon>
        <taxon>Euteleostomi</taxon>
        <taxon>Amphibia</taxon>
        <taxon>Batrachia</taxon>
        <taxon>Caudata</taxon>
        <taxon>Salamandroidea</taxon>
        <taxon>Salamandridae</taxon>
        <taxon>Pleurodelinae</taxon>
        <taxon>Pleurodeles</taxon>
    </lineage>
</organism>
<feature type="compositionally biased region" description="Basic residues" evidence="1">
    <location>
        <begin position="34"/>
        <end position="49"/>
    </location>
</feature>
<gene>
    <name evidence="2" type="ORF">NDU88_003323</name>
</gene>
<feature type="region of interest" description="Disordered" evidence="1">
    <location>
        <begin position="1"/>
        <end position="56"/>
    </location>
</feature>
<proteinExistence type="predicted"/>
<name>A0AAV7WUH6_PLEWA</name>
<reference evidence="2" key="1">
    <citation type="journal article" date="2022" name="bioRxiv">
        <title>Sequencing and chromosome-scale assembly of the giantPleurodeles waltlgenome.</title>
        <authorList>
            <person name="Brown T."/>
            <person name="Elewa A."/>
            <person name="Iarovenko S."/>
            <person name="Subramanian E."/>
            <person name="Araus A.J."/>
            <person name="Petzold A."/>
            <person name="Susuki M."/>
            <person name="Suzuki K.-i.T."/>
            <person name="Hayashi T."/>
            <person name="Toyoda A."/>
            <person name="Oliveira C."/>
            <person name="Osipova E."/>
            <person name="Leigh N.D."/>
            <person name="Simon A."/>
            <person name="Yun M.H."/>
        </authorList>
    </citation>
    <scope>NUCLEOTIDE SEQUENCE</scope>
    <source>
        <strain evidence="2">20211129_DDA</strain>
        <tissue evidence="2">Liver</tissue>
    </source>
</reference>
<dbReference type="Proteomes" id="UP001066276">
    <property type="component" value="Chromosome 1_1"/>
</dbReference>
<evidence type="ECO:0000256" key="1">
    <source>
        <dbReference type="SAM" id="MobiDB-lite"/>
    </source>
</evidence>
<comment type="caution">
    <text evidence="2">The sequence shown here is derived from an EMBL/GenBank/DDBJ whole genome shotgun (WGS) entry which is preliminary data.</text>
</comment>